<gene>
    <name evidence="1" type="ORF">UFOVP586_53</name>
</gene>
<organism evidence="1">
    <name type="scientific">uncultured Caudovirales phage</name>
    <dbReference type="NCBI Taxonomy" id="2100421"/>
    <lineage>
        <taxon>Viruses</taxon>
        <taxon>Duplodnaviria</taxon>
        <taxon>Heunggongvirae</taxon>
        <taxon>Uroviricota</taxon>
        <taxon>Caudoviricetes</taxon>
        <taxon>Peduoviridae</taxon>
        <taxon>Maltschvirus</taxon>
        <taxon>Maltschvirus maltsch</taxon>
    </lineage>
</organism>
<evidence type="ECO:0000313" key="1">
    <source>
        <dbReference type="EMBL" id="CAB4152131.1"/>
    </source>
</evidence>
<sequence>MTESQVYKQIIENLAQIDDDIARLRHQHLMLRVDIQILMEKHEKSLLSSRPQIKDDGVQHRL</sequence>
<accession>A0A6J5N1Z1</accession>
<dbReference type="EMBL" id="LR796553">
    <property type="protein sequence ID" value="CAB4152131.1"/>
    <property type="molecule type" value="Genomic_DNA"/>
</dbReference>
<name>A0A6J5N1Z1_9CAUD</name>
<protein>
    <submittedName>
        <fullName evidence="1">Uncharacterized protein</fullName>
    </submittedName>
</protein>
<reference evidence="1" key="1">
    <citation type="submission" date="2020-04" db="EMBL/GenBank/DDBJ databases">
        <authorList>
            <person name="Chiriac C."/>
            <person name="Salcher M."/>
            <person name="Ghai R."/>
            <person name="Kavagutti S V."/>
        </authorList>
    </citation>
    <scope>NUCLEOTIDE SEQUENCE</scope>
</reference>
<proteinExistence type="predicted"/>